<dbReference type="SUPFAM" id="SSF81301">
    <property type="entry name" value="Nucleotidyltransferase"/>
    <property type="match status" value="1"/>
</dbReference>
<feature type="compositionally biased region" description="Pro residues" evidence="9">
    <location>
        <begin position="452"/>
        <end position="465"/>
    </location>
</feature>
<keyword evidence="7" id="KW-0460">Magnesium</keyword>
<reference evidence="13 14" key="1">
    <citation type="journal article" date="2023" name="Antonie Van Leeuwenhoek">
        <title>Mesoterricola silvestris gen. nov., sp. nov., Mesoterricola sediminis sp. nov., Geothrix oryzae sp. nov., Geothrix edaphica sp. nov., Geothrix rubra sp. nov., and Geothrix limicola sp. nov., six novel members of Acidobacteriota isolated from soils.</title>
        <authorList>
            <person name="Itoh H."/>
            <person name="Sugisawa Y."/>
            <person name="Mise K."/>
            <person name="Xu Z."/>
            <person name="Kuniyasu M."/>
            <person name="Ushijima N."/>
            <person name="Kawano K."/>
            <person name="Kobayashi E."/>
            <person name="Shiratori Y."/>
            <person name="Masuda Y."/>
            <person name="Senoo K."/>
        </authorList>
    </citation>
    <scope>NUCLEOTIDE SEQUENCE [LARGE SCALE GENOMIC DNA]</scope>
    <source>
        <strain evidence="13 14">Red803</strain>
    </source>
</reference>
<evidence type="ECO:0000256" key="3">
    <source>
        <dbReference type="ARBA" id="ARBA00022694"/>
    </source>
</evidence>
<dbReference type="EMBL" id="BSDD01000001">
    <property type="protein sequence ID" value="GLH68810.1"/>
    <property type="molecule type" value="Genomic_DNA"/>
</dbReference>
<evidence type="ECO:0000259" key="11">
    <source>
        <dbReference type="Pfam" id="PF01966"/>
    </source>
</evidence>
<dbReference type="InterPro" id="IPR002646">
    <property type="entry name" value="PolA_pol_head_dom"/>
</dbReference>
<keyword evidence="5" id="KW-0479">Metal-binding</keyword>
<keyword evidence="4" id="KW-0548">Nucleotidyltransferase</keyword>
<proteinExistence type="inferred from homology"/>
<name>A0ABQ5Q3W7_9BACT</name>
<dbReference type="Gene3D" id="1.10.3090.10">
    <property type="entry name" value="cca-adding enzyme, domain 2"/>
    <property type="match status" value="1"/>
</dbReference>
<evidence type="ECO:0000256" key="6">
    <source>
        <dbReference type="ARBA" id="ARBA00022741"/>
    </source>
</evidence>
<dbReference type="InterPro" id="IPR006674">
    <property type="entry name" value="HD_domain"/>
</dbReference>
<dbReference type="InterPro" id="IPR050264">
    <property type="entry name" value="Bact_CCA-adding_enz_type3_sf"/>
</dbReference>
<dbReference type="Proteomes" id="UP001165089">
    <property type="component" value="Unassembled WGS sequence"/>
</dbReference>
<dbReference type="InterPro" id="IPR043519">
    <property type="entry name" value="NT_sf"/>
</dbReference>
<dbReference type="InterPro" id="IPR003607">
    <property type="entry name" value="HD/PDEase_dom"/>
</dbReference>
<dbReference type="CDD" id="cd05398">
    <property type="entry name" value="NT_ClassII-CCAase"/>
    <property type="match status" value="1"/>
</dbReference>
<keyword evidence="2 8" id="KW-0808">Transferase</keyword>
<organism evidence="13 14">
    <name type="scientific">Geothrix rubra</name>
    <dbReference type="NCBI Taxonomy" id="2927977"/>
    <lineage>
        <taxon>Bacteria</taxon>
        <taxon>Pseudomonadati</taxon>
        <taxon>Acidobacteriota</taxon>
        <taxon>Holophagae</taxon>
        <taxon>Holophagales</taxon>
        <taxon>Holophagaceae</taxon>
        <taxon>Geothrix</taxon>
    </lineage>
</organism>
<accession>A0ABQ5Q3W7</accession>
<dbReference type="Pfam" id="PF01743">
    <property type="entry name" value="PolyA_pol"/>
    <property type="match status" value="1"/>
</dbReference>
<keyword evidence="14" id="KW-1185">Reference proteome</keyword>
<dbReference type="CDD" id="cd00077">
    <property type="entry name" value="HDc"/>
    <property type="match status" value="1"/>
</dbReference>
<feature type="domain" description="tRNA nucleotidyltransferase/poly(A) polymerase RNA and SrmB- binding" evidence="12">
    <location>
        <begin position="171"/>
        <end position="230"/>
    </location>
</feature>
<dbReference type="Pfam" id="PF01966">
    <property type="entry name" value="HD"/>
    <property type="match status" value="1"/>
</dbReference>
<dbReference type="RefSeq" id="WP_285722416.1">
    <property type="nucleotide sequence ID" value="NZ_BSDD01000001.1"/>
</dbReference>
<keyword evidence="3" id="KW-0819">tRNA processing</keyword>
<comment type="cofactor">
    <cofactor evidence="1">
        <name>Mg(2+)</name>
        <dbReference type="ChEBI" id="CHEBI:18420"/>
    </cofactor>
</comment>
<evidence type="ECO:0000256" key="9">
    <source>
        <dbReference type="SAM" id="MobiDB-lite"/>
    </source>
</evidence>
<feature type="region of interest" description="Disordered" evidence="9">
    <location>
        <begin position="443"/>
        <end position="465"/>
    </location>
</feature>
<comment type="caution">
    <text evidence="13">The sequence shown here is derived from an EMBL/GenBank/DDBJ whole genome shotgun (WGS) entry which is preliminary data.</text>
</comment>
<dbReference type="InterPro" id="IPR032828">
    <property type="entry name" value="PolyA_RNA-bd"/>
</dbReference>
<sequence>MIPPRLLRLQAALGPDAQLALVGGAVRDELLGRPHADWDLATALLPEAVMARARTAGLRVIPTGLQHGTVTVILDDEPVEITTFRSDGDYLDGRRPESVRLGVSLAEDLARRDFTINAMAQPLDGSGLVDPHGGQADLREGVIRAVGDPLRRFAEDGLRPLRACRFAAQLGFRIEAATLAAIPARLGVARKVAVERVLVELTKLLTGNHPGTGLEHLCGSGLLELWLPELGPMKGCGQNRHHRFEVWDHTLEVVRLAPPDPALRWAALLHDAGKPGTRTEAGGEVHFYGHEDRSLELAGAILGRLKAGHALTKEVLALVRHHGVHPEPGWGDAACRRLLKRLAEDGLALDRWAAFRLADQQAKGIDDPEREPRHAAVVARLEALAAARPPLAARDLALDGAALMALAGRTGGPWLGALQAQLLEAVLEDPALNTPDRLEPLARGWLASPAGAAPPPGRRGPRPGP</sequence>
<dbReference type="Gene3D" id="3.30.460.10">
    <property type="entry name" value="Beta Polymerase, domain 2"/>
    <property type="match status" value="1"/>
</dbReference>
<dbReference type="Gene3D" id="1.10.246.80">
    <property type="match status" value="1"/>
</dbReference>
<dbReference type="SUPFAM" id="SSF81891">
    <property type="entry name" value="Poly A polymerase C-terminal region-like"/>
    <property type="match status" value="1"/>
</dbReference>
<evidence type="ECO:0000313" key="14">
    <source>
        <dbReference type="Proteomes" id="UP001165089"/>
    </source>
</evidence>
<evidence type="ECO:0000256" key="2">
    <source>
        <dbReference type="ARBA" id="ARBA00022679"/>
    </source>
</evidence>
<evidence type="ECO:0000256" key="1">
    <source>
        <dbReference type="ARBA" id="ARBA00001946"/>
    </source>
</evidence>
<feature type="domain" description="HD" evidence="11">
    <location>
        <begin position="246"/>
        <end position="327"/>
    </location>
</feature>
<evidence type="ECO:0000259" key="10">
    <source>
        <dbReference type="Pfam" id="PF01743"/>
    </source>
</evidence>
<keyword evidence="6" id="KW-0547">Nucleotide-binding</keyword>
<evidence type="ECO:0000256" key="4">
    <source>
        <dbReference type="ARBA" id="ARBA00022695"/>
    </source>
</evidence>
<feature type="domain" description="Poly A polymerase head" evidence="10">
    <location>
        <begin position="21"/>
        <end position="144"/>
    </location>
</feature>
<evidence type="ECO:0000259" key="12">
    <source>
        <dbReference type="Pfam" id="PF12627"/>
    </source>
</evidence>
<dbReference type="Pfam" id="PF12627">
    <property type="entry name" value="PolyA_pol_RNAbd"/>
    <property type="match status" value="1"/>
</dbReference>
<evidence type="ECO:0000256" key="5">
    <source>
        <dbReference type="ARBA" id="ARBA00022723"/>
    </source>
</evidence>
<evidence type="ECO:0000313" key="13">
    <source>
        <dbReference type="EMBL" id="GLH68810.1"/>
    </source>
</evidence>
<protein>
    <submittedName>
        <fullName evidence="13">HDIG domain-containing protein</fullName>
    </submittedName>
</protein>
<gene>
    <name evidence="13" type="ORF">GETHPA_03430</name>
</gene>
<dbReference type="PANTHER" id="PTHR46173:SF1">
    <property type="entry name" value="CCA TRNA NUCLEOTIDYLTRANSFERASE 1, MITOCHONDRIAL"/>
    <property type="match status" value="1"/>
</dbReference>
<evidence type="ECO:0000256" key="8">
    <source>
        <dbReference type="RuleBase" id="RU003953"/>
    </source>
</evidence>
<comment type="similarity">
    <text evidence="8">Belongs to the tRNA nucleotidyltransferase/poly(A) polymerase family.</text>
</comment>
<evidence type="ECO:0000256" key="7">
    <source>
        <dbReference type="ARBA" id="ARBA00022842"/>
    </source>
</evidence>
<keyword evidence="8" id="KW-0694">RNA-binding</keyword>
<dbReference type="PANTHER" id="PTHR46173">
    <property type="entry name" value="CCA TRNA NUCLEOTIDYLTRANSFERASE 1, MITOCHONDRIAL"/>
    <property type="match status" value="1"/>
</dbReference>